<evidence type="ECO:0000256" key="9">
    <source>
        <dbReference type="ARBA" id="ARBA00023224"/>
    </source>
</evidence>
<dbReference type="Proteomes" id="UP000279307">
    <property type="component" value="Chromosome 10"/>
</dbReference>
<keyword evidence="6 10" id="KW-1133">Transmembrane helix</keyword>
<comment type="similarity">
    <text evidence="10">Belongs to the insect chemoreceptor superfamily. Heteromeric odorant receptor channel (TC 1.A.69) family.</text>
</comment>
<dbReference type="Pfam" id="PF02949">
    <property type="entry name" value="7tm_6"/>
    <property type="match status" value="1"/>
</dbReference>
<dbReference type="OrthoDB" id="7550312at2759"/>
<comment type="caution">
    <text evidence="10">Lacks conserved residue(s) required for the propagation of feature annotation.</text>
</comment>
<feature type="transmembrane region" description="Helical" evidence="10">
    <location>
        <begin position="30"/>
        <end position="55"/>
    </location>
</feature>
<dbReference type="PANTHER" id="PTHR21137:SF35">
    <property type="entry name" value="ODORANT RECEPTOR 19A-RELATED"/>
    <property type="match status" value="1"/>
</dbReference>
<evidence type="ECO:0000256" key="1">
    <source>
        <dbReference type="ARBA" id="ARBA00004651"/>
    </source>
</evidence>
<dbReference type="GO" id="GO:0007165">
    <property type="term" value="P:signal transduction"/>
    <property type="evidence" value="ECO:0007669"/>
    <property type="project" value="UniProtKB-KW"/>
</dbReference>
<dbReference type="GO" id="GO:0004984">
    <property type="term" value="F:olfactory receptor activity"/>
    <property type="evidence" value="ECO:0007669"/>
    <property type="project" value="InterPro"/>
</dbReference>
<feature type="transmembrane region" description="Helical" evidence="10">
    <location>
        <begin position="362"/>
        <end position="386"/>
    </location>
</feature>
<evidence type="ECO:0000256" key="10">
    <source>
        <dbReference type="RuleBase" id="RU351113"/>
    </source>
</evidence>
<evidence type="ECO:0000256" key="2">
    <source>
        <dbReference type="ARBA" id="ARBA00022475"/>
    </source>
</evidence>
<protein>
    <recommendedName>
        <fullName evidence="10">Odorant receptor</fullName>
    </recommendedName>
</protein>
<reference evidence="11 13" key="1">
    <citation type="journal article" date="2014" name="Curr. Biol.">
        <title>The genome of the clonal raider ant Cerapachys biroi.</title>
        <authorList>
            <person name="Oxley P.R."/>
            <person name="Ji L."/>
            <person name="Fetter-Pruneda I."/>
            <person name="McKenzie S.K."/>
            <person name="Li C."/>
            <person name="Hu H."/>
            <person name="Zhang G."/>
            <person name="Kronauer D.J."/>
        </authorList>
    </citation>
    <scope>NUCLEOTIDE SEQUENCE [LARGE SCALE GENOMIC DNA]</scope>
</reference>
<keyword evidence="13" id="KW-1185">Reference proteome</keyword>
<feature type="transmembrane region" description="Helical" evidence="10">
    <location>
        <begin position="67"/>
        <end position="85"/>
    </location>
</feature>
<keyword evidence="3 10" id="KW-0716">Sensory transduction</keyword>
<dbReference type="Proteomes" id="UP000053097">
    <property type="component" value="Unassembled WGS sequence"/>
</dbReference>
<keyword evidence="8 10" id="KW-0675">Receptor</keyword>
<evidence type="ECO:0000256" key="8">
    <source>
        <dbReference type="ARBA" id="ARBA00023170"/>
    </source>
</evidence>
<proteinExistence type="inferred from homology"/>
<dbReference type="AlphaFoldDB" id="A0A026VVX7"/>
<dbReference type="GO" id="GO:0005549">
    <property type="term" value="F:odorant binding"/>
    <property type="evidence" value="ECO:0007669"/>
    <property type="project" value="InterPro"/>
</dbReference>
<accession>A0A026VVX7</accession>
<reference evidence="12" key="2">
    <citation type="journal article" date="2018" name="Genome Res.">
        <title>The genomic architecture and molecular evolution of ant odorant receptors.</title>
        <authorList>
            <person name="McKenzie S.K."/>
            <person name="Kronauer D.J.C."/>
        </authorList>
    </citation>
    <scope>NUCLEOTIDE SEQUENCE [LARGE SCALE GENOMIC DNA]</scope>
    <source>
        <strain evidence="12">Clonal line C1</strain>
    </source>
</reference>
<evidence type="ECO:0000313" key="13">
    <source>
        <dbReference type="Proteomes" id="UP000053097"/>
    </source>
</evidence>
<evidence type="ECO:0000256" key="4">
    <source>
        <dbReference type="ARBA" id="ARBA00022692"/>
    </source>
</evidence>
<evidence type="ECO:0000256" key="7">
    <source>
        <dbReference type="ARBA" id="ARBA00023136"/>
    </source>
</evidence>
<dbReference type="InterPro" id="IPR004117">
    <property type="entry name" value="7tm6_olfct_rcpt"/>
</dbReference>
<keyword evidence="5 10" id="KW-0552">Olfaction</keyword>
<reference evidence="12" key="3">
    <citation type="submission" date="2018-07" db="EMBL/GenBank/DDBJ databases">
        <authorList>
            <person name="Mckenzie S.K."/>
            <person name="Kronauer D.J.C."/>
        </authorList>
    </citation>
    <scope>NUCLEOTIDE SEQUENCE</scope>
    <source>
        <strain evidence="12">Clonal line C1</strain>
    </source>
</reference>
<name>A0A026VVX7_OOCBI</name>
<evidence type="ECO:0000313" key="12">
    <source>
        <dbReference type="EMBL" id="RLU17673.1"/>
    </source>
</evidence>
<keyword evidence="9 10" id="KW-0807">Transducer</keyword>
<keyword evidence="4 10" id="KW-0812">Transmembrane</keyword>
<gene>
    <name evidence="12" type="ORF">DMN91_009909</name>
    <name evidence="11" type="ORF">X777_14486</name>
</gene>
<evidence type="ECO:0000256" key="3">
    <source>
        <dbReference type="ARBA" id="ARBA00022606"/>
    </source>
</evidence>
<evidence type="ECO:0000313" key="11">
    <source>
        <dbReference type="EMBL" id="EZA47917.1"/>
    </source>
</evidence>
<evidence type="ECO:0000256" key="5">
    <source>
        <dbReference type="ARBA" id="ARBA00022725"/>
    </source>
</evidence>
<dbReference type="EMBL" id="KK107746">
    <property type="protein sequence ID" value="EZA47917.1"/>
    <property type="molecule type" value="Genomic_DNA"/>
</dbReference>
<dbReference type="GO" id="GO:0005886">
    <property type="term" value="C:plasma membrane"/>
    <property type="evidence" value="ECO:0007669"/>
    <property type="project" value="UniProtKB-SubCell"/>
</dbReference>
<evidence type="ECO:0000256" key="6">
    <source>
        <dbReference type="ARBA" id="ARBA00022989"/>
    </source>
</evidence>
<comment type="subcellular location">
    <subcellularLocation>
        <location evidence="1 10">Cell membrane</location>
        <topology evidence="1 10">Multi-pass membrane protein</topology>
    </subcellularLocation>
</comment>
<feature type="transmembrane region" description="Helical" evidence="10">
    <location>
        <begin position="299"/>
        <end position="320"/>
    </location>
</feature>
<keyword evidence="2" id="KW-1003">Cell membrane</keyword>
<sequence length="405" mass="47402">MVLFVRERCFKLHRLMFTILGLWPYQNSCIWRLQAVFFFSVYSSFLIFQLTTFLTSTCNIDCIFKKFSYICITIAYITNYYSFYFNSETVKQSLEHIQLDWKMLETSETIKIFEEYLFEAYILALSAYITLIVGSFVLISFESTSVILDAFIPINESRPRKLEVDFELFVDQEEYFFLYLIQEMLGVGIGMCSVIATGTFLATIGKHCCATYKIASYLIQNTVTIHTLQLPAPQRMQIMHRSICLSVHIHRRTMQFCKRILISFHFWYFPLLIIGVLSLSCVLFRLYNAIMQFNDFYEILISCLLLYCYLIYMFVGNFIAHSYSEHSGRVLEAMYDTLWYVAPLPIQKLFLIMQKSIQNHKLVMGGLFVLSIEGFSTLITSAVSYFTVMHAMNDHDTEGRLVKKI</sequence>
<dbReference type="EMBL" id="QOIP01000010">
    <property type="protein sequence ID" value="RLU17673.1"/>
    <property type="molecule type" value="Genomic_DNA"/>
</dbReference>
<keyword evidence="7 10" id="KW-0472">Membrane</keyword>
<organism evidence="11 13">
    <name type="scientific">Ooceraea biroi</name>
    <name type="common">Clonal raider ant</name>
    <name type="synonym">Cerapachys biroi</name>
    <dbReference type="NCBI Taxonomy" id="2015173"/>
    <lineage>
        <taxon>Eukaryota</taxon>
        <taxon>Metazoa</taxon>
        <taxon>Ecdysozoa</taxon>
        <taxon>Arthropoda</taxon>
        <taxon>Hexapoda</taxon>
        <taxon>Insecta</taxon>
        <taxon>Pterygota</taxon>
        <taxon>Neoptera</taxon>
        <taxon>Endopterygota</taxon>
        <taxon>Hymenoptera</taxon>
        <taxon>Apocrita</taxon>
        <taxon>Aculeata</taxon>
        <taxon>Formicoidea</taxon>
        <taxon>Formicidae</taxon>
        <taxon>Dorylinae</taxon>
        <taxon>Ooceraea</taxon>
    </lineage>
</organism>
<dbReference type="PANTHER" id="PTHR21137">
    <property type="entry name" value="ODORANT RECEPTOR"/>
    <property type="match status" value="1"/>
</dbReference>
<feature type="transmembrane region" description="Helical" evidence="10">
    <location>
        <begin position="260"/>
        <end position="287"/>
    </location>
</feature>
<feature type="transmembrane region" description="Helical" evidence="10">
    <location>
        <begin position="120"/>
        <end position="141"/>
    </location>
</feature>